<feature type="region of interest" description="Disordered" evidence="3">
    <location>
        <begin position="316"/>
        <end position="342"/>
    </location>
</feature>
<feature type="region of interest" description="Disordered" evidence="3">
    <location>
        <begin position="137"/>
        <end position="178"/>
    </location>
</feature>
<proteinExistence type="predicted"/>
<dbReference type="Proteomes" id="UP000007796">
    <property type="component" value="Unassembled WGS sequence"/>
</dbReference>
<dbReference type="Gene3D" id="3.30.70.330">
    <property type="match status" value="1"/>
</dbReference>
<dbReference type="InterPro" id="IPR000504">
    <property type="entry name" value="RRM_dom"/>
</dbReference>
<sequence length="353" mass="39945">MNKIRQIQELNKKELEQGISPQASWHTDYRDTAFVYFGGLPFELSEGDVITIFSQYGEPVFLKLARDRETGKSKGFGWLKYEDQRSTDLAVDNLGGASISGRLIHVDHARYKARDDEDLDEYKVGWEDIRRREGIVDATAGGNSETDGDGKYETESDTEKRRQHHRRRVGKGERPMLPEERELEQLIRDHDDEDPMKEYLIDEKKKEIEAALRRIEDGHGDEGKDRRTKTETSWMLTQTTKNTLPGSQRDTRVKRTTSESDITGARREMVENAATEIETVIGKGTGTATVTQAENGDATTATKLQLVTADESIGIDTVDSGSGMTMEREDSLERGGMESNQRRSALYLHSCNF</sequence>
<dbReference type="GO" id="GO:0071013">
    <property type="term" value="C:catalytic step 2 spliceosome"/>
    <property type="evidence" value="ECO:0007669"/>
    <property type="project" value="TreeGrafter"/>
</dbReference>
<dbReference type="STRING" id="655863.F0XK89"/>
<dbReference type="PROSITE" id="PS50102">
    <property type="entry name" value="RRM"/>
    <property type="match status" value="1"/>
</dbReference>
<dbReference type="InterPro" id="IPR045844">
    <property type="entry name" value="RRM_Ist3-like"/>
</dbReference>
<evidence type="ECO:0000256" key="1">
    <source>
        <dbReference type="ARBA" id="ARBA00022884"/>
    </source>
</evidence>
<dbReference type="InterPro" id="IPR012677">
    <property type="entry name" value="Nucleotide-bd_a/b_plait_sf"/>
</dbReference>
<evidence type="ECO:0000256" key="3">
    <source>
        <dbReference type="SAM" id="MobiDB-lite"/>
    </source>
</evidence>
<dbReference type="EMBL" id="GL629787">
    <property type="protein sequence ID" value="EFX01907.1"/>
    <property type="molecule type" value="Genomic_DNA"/>
</dbReference>
<evidence type="ECO:0000256" key="2">
    <source>
        <dbReference type="PROSITE-ProRule" id="PRU00176"/>
    </source>
</evidence>
<dbReference type="InterPro" id="IPR035979">
    <property type="entry name" value="RBD_domain_sf"/>
</dbReference>
<evidence type="ECO:0000259" key="4">
    <source>
        <dbReference type="PROSITE" id="PS50102"/>
    </source>
</evidence>
<dbReference type="GO" id="GO:0071011">
    <property type="term" value="C:precatalytic spliceosome"/>
    <property type="evidence" value="ECO:0007669"/>
    <property type="project" value="TreeGrafter"/>
</dbReference>
<evidence type="ECO:0000313" key="6">
    <source>
        <dbReference type="Proteomes" id="UP000007796"/>
    </source>
</evidence>
<dbReference type="InterPro" id="IPR051847">
    <property type="entry name" value="RNA_proc/Spliceosome_comp"/>
</dbReference>
<name>F0XK89_GROCL</name>
<reference evidence="5 6" key="1">
    <citation type="journal article" date="2011" name="Proc. Natl. Acad. Sci. U.S.A.">
        <title>Genome and transcriptome analyses of the mountain pine beetle-fungal symbiont Grosmannia clavigera, a lodgepole pine pathogen.</title>
        <authorList>
            <person name="DiGuistini S."/>
            <person name="Wang Y."/>
            <person name="Liao N.Y."/>
            <person name="Taylor G."/>
            <person name="Tanguay P."/>
            <person name="Feau N."/>
            <person name="Henrissat B."/>
            <person name="Chan S.K."/>
            <person name="Hesse-Orce U."/>
            <person name="Alamouti S.M."/>
            <person name="Tsui C.K.M."/>
            <person name="Docking R.T."/>
            <person name="Levasseur A."/>
            <person name="Haridas S."/>
            <person name="Robertson G."/>
            <person name="Birol I."/>
            <person name="Holt R.A."/>
            <person name="Marra M.A."/>
            <person name="Hamelin R.C."/>
            <person name="Hirst M."/>
            <person name="Jones S.J.M."/>
            <person name="Bohlmann J."/>
            <person name="Breuil C."/>
        </authorList>
    </citation>
    <scope>NUCLEOTIDE SEQUENCE [LARGE SCALE GENOMIC DNA]</scope>
    <source>
        <strain evidence="6">kw1407 / UAMH 11150</strain>
    </source>
</reference>
<dbReference type="InParanoid" id="F0XK89"/>
<dbReference type="CDD" id="cd12411">
    <property type="entry name" value="RRM_ist3_like"/>
    <property type="match status" value="1"/>
</dbReference>
<dbReference type="eggNOG" id="KOG0126">
    <property type="taxonomic scope" value="Eukaryota"/>
</dbReference>
<protein>
    <submittedName>
        <fullName evidence="5">U2 snrnp component ist3</fullName>
    </submittedName>
</protein>
<dbReference type="SMART" id="SM00360">
    <property type="entry name" value="RRM"/>
    <property type="match status" value="1"/>
</dbReference>
<feature type="compositionally biased region" description="Basic and acidic residues" evidence="3">
    <location>
        <begin position="148"/>
        <end position="160"/>
    </location>
</feature>
<accession>F0XK89</accession>
<feature type="compositionally biased region" description="Basic and acidic residues" evidence="3">
    <location>
        <begin position="326"/>
        <end position="336"/>
    </location>
</feature>
<dbReference type="GO" id="GO:0005686">
    <property type="term" value="C:U2 snRNP"/>
    <property type="evidence" value="ECO:0007669"/>
    <property type="project" value="TreeGrafter"/>
</dbReference>
<feature type="domain" description="RRM" evidence="4">
    <location>
        <begin position="33"/>
        <end position="111"/>
    </location>
</feature>
<organism evidence="6">
    <name type="scientific">Grosmannia clavigera (strain kw1407 / UAMH 11150)</name>
    <name type="common">Blue stain fungus</name>
    <name type="synonym">Graphiocladiella clavigera</name>
    <dbReference type="NCBI Taxonomy" id="655863"/>
    <lineage>
        <taxon>Eukaryota</taxon>
        <taxon>Fungi</taxon>
        <taxon>Dikarya</taxon>
        <taxon>Ascomycota</taxon>
        <taxon>Pezizomycotina</taxon>
        <taxon>Sordariomycetes</taxon>
        <taxon>Sordariomycetidae</taxon>
        <taxon>Ophiostomatales</taxon>
        <taxon>Ophiostomataceae</taxon>
        <taxon>Leptographium</taxon>
    </lineage>
</organism>
<dbReference type="PANTHER" id="PTHR45880">
    <property type="entry name" value="RNA-BINDING MOTIF PROTEIN, X-LINKED 2"/>
    <property type="match status" value="1"/>
</dbReference>
<keyword evidence="1 2" id="KW-0694">RNA-binding</keyword>
<dbReference type="AlphaFoldDB" id="F0XK89"/>
<dbReference type="GO" id="GO:0003723">
    <property type="term" value="F:RNA binding"/>
    <property type="evidence" value="ECO:0007669"/>
    <property type="project" value="UniProtKB-UniRule"/>
</dbReference>
<evidence type="ECO:0000313" key="5">
    <source>
        <dbReference type="EMBL" id="EFX01907.1"/>
    </source>
</evidence>
<dbReference type="GeneID" id="25978248"/>
<dbReference type="RefSeq" id="XP_014171389.1">
    <property type="nucleotide sequence ID" value="XM_014315914.1"/>
</dbReference>
<dbReference type="HOGENOM" id="CLU_045495_2_0_1"/>
<gene>
    <name evidence="5" type="ORF">CMQ_4978</name>
</gene>
<dbReference type="OrthoDB" id="2573941at2759"/>
<dbReference type="GO" id="GO:0000398">
    <property type="term" value="P:mRNA splicing, via spliceosome"/>
    <property type="evidence" value="ECO:0007669"/>
    <property type="project" value="InterPro"/>
</dbReference>
<keyword evidence="6" id="KW-1185">Reference proteome</keyword>
<dbReference type="SUPFAM" id="SSF54928">
    <property type="entry name" value="RNA-binding domain, RBD"/>
    <property type="match status" value="1"/>
</dbReference>
<dbReference type="Pfam" id="PF00076">
    <property type="entry name" value="RRM_1"/>
    <property type="match status" value="1"/>
</dbReference>
<dbReference type="PANTHER" id="PTHR45880:SF1">
    <property type="entry name" value="RNA-BINDING MOTIF PROTEIN, X-LINKED 2"/>
    <property type="match status" value="1"/>
</dbReference>